<sequence>MLDDVSPTSVFDGTSLKPLDDFLAEVNRACRGPVKLYRFTREDVLRDAPKLNELGVLRFAAHGLILRDEALTRRSTNLDPGGELMIGRAPPKIHPEQRIRWGERGDEEIVDAEDDELDESPTQDNFLSCEEDSDSSSSFSSEEDDAADIPGLPDRTNLRSLKECTRRPEQAADDQPRTEIFFSCLAYRLGKTLDELEAQHRRDLRRLDANGGTLREANNNFLVAMIDVWTDEIQKQSEASRSNGQDRGLPMYQDVVTAAEPEAVKPGWQAMDTGEVEAACRTLVQNGVLREMHGNKTTLSPLPLDITGEGESSSALQRGPVWTFGHAWNRGRASLFWDIHWPMHLQSGKMPEGERQQPDAVEEDGDPMDVDPTPQEDPEDAKVTHQQHTATPLQDMPPPRPVTEKRPRSRK</sequence>
<feature type="region of interest" description="Disordered" evidence="1">
    <location>
        <begin position="347"/>
        <end position="411"/>
    </location>
</feature>
<dbReference type="OrthoDB" id="5422628at2759"/>
<protein>
    <submittedName>
        <fullName evidence="2">Uncharacterized protein</fullName>
    </submittedName>
</protein>
<keyword evidence="3" id="KW-1185">Reference proteome</keyword>
<accession>A0A0L0NBA0</accession>
<proteinExistence type="predicted"/>
<feature type="region of interest" description="Disordered" evidence="1">
    <location>
        <begin position="81"/>
        <end position="173"/>
    </location>
</feature>
<reference evidence="2 3" key="1">
    <citation type="journal article" date="2015" name="BMC Genomics">
        <title>The genome of the truffle-parasite Tolypocladium ophioglossoides and the evolution of antifungal peptaibiotics.</title>
        <authorList>
            <person name="Quandt C.A."/>
            <person name="Bushley K.E."/>
            <person name="Spatafora J.W."/>
        </authorList>
    </citation>
    <scope>NUCLEOTIDE SEQUENCE [LARGE SCALE GENOMIC DNA]</scope>
    <source>
        <strain evidence="2 3">CBS 100239</strain>
    </source>
</reference>
<evidence type="ECO:0000313" key="2">
    <source>
        <dbReference type="EMBL" id="KND91331.1"/>
    </source>
</evidence>
<feature type="compositionally biased region" description="Acidic residues" evidence="1">
    <location>
        <begin position="360"/>
        <end position="379"/>
    </location>
</feature>
<dbReference type="EMBL" id="LFRF01000009">
    <property type="protein sequence ID" value="KND91331.1"/>
    <property type="molecule type" value="Genomic_DNA"/>
</dbReference>
<feature type="compositionally biased region" description="Acidic residues" evidence="1">
    <location>
        <begin position="105"/>
        <end position="121"/>
    </location>
</feature>
<evidence type="ECO:0000313" key="3">
    <source>
        <dbReference type="Proteomes" id="UP000036947"/>
    </source>
</evidence>
<name>A0A0L0NBA0_TOLOC</name>
<organism evidence="2 3">
    <name type="scientific">Tolypocladium ophioglossoides (strain CBS 100239)</name>
    <name type="common">Snaketongue truffleclub</name>
    <name type="synonym">Elaphocordyceps ophioglossoides</name>
    <dbReference type="NCBI Taxonomy" id="1163406"/>
    <lineage>
        <taxon>Eukaryota</taxon>
        <taxon>Fungi</taxon>
        <taxon>Dikarya</taxon>
        <taxon>Ascomycota</taxon>
        <taxon>Pezizomycotina</taxon>
        <taxon>Sordariomycetes</taxon>
        <taxon>Hypocreomycetidae</taxon>
        <taxon>Hypocreales</taxon>
        <taxon>Ophiocordycipitaceae</taxon>
        <taxon>Tolypocladium</taxon>
    </lineage>
</organism>
<feature type="compositionally biased region" description="Basic and acidic residues" evidence="1">
    <location>
        <begin position="93"/>
        <end position="104"/>
    </location>
</feature>
<dbReference type="AlphaFoldDB" id="A0A0L0NBA0"/>
<evidence type="ECO:0000256" key="1">
    <source>
        <dbReference type="SAM" id="MobiDB-lite"/>
    </source>
</evidence>
<feature type="compositionally biased region" description="Basic and acidic residues" evidence="1">
    <location>
        <begin position="402"/>
        <end position="411"/>
    </location>
</feature>
<feature type="compositionally biased region" description="Basic and acidic residues" evidence="1">
    <location>
        <begin position="156"/>
        <end position="173"/>
    </location>
</feature>
<gene>
    <name evidence="2" type="ORF">TOPH_04114</name>
</gene>
<dbReference type="Proteomes" id="UP000036947">
    <property type="component" value="Unassembled WGS sequence"/>
</dbReference>
<comment type="caution">
    <text evidence="2">The sequence shown here is derived from an EMBL/GenBank/DDBJ whole genome shotgun (WGS) entry which is preliminary data.</text>
</comment>